<name>A0AAN8XQQ4_HALRR</name>
<evidence type="ECO:0000256" key="1">
    <source>
        <dbReference type="SAM" id="MobiDB-lite"/>
    </source>
</evidence>
<sequence>MWNNANNESMSQYERQAKTIMPKDNTNQKTKIPNLPVYKAETSPKHNLSAQRLDLQSLTATHSPNSAPTTLRHIILFITLCA</sequence>
<evidence type="ECO:0000313" key="2">
    <source>
        <dbReference type="EMBL" id="KAK7082475.1"/>
    </source>
</evidence>
<dbReference type="Proteomes" id="UP001381693">
    <property type="component" value="Unassembled WGS sequence"/>
</dbReference>
<keyword evidence="3" id="KW-1185">Reference proteome</keyword>
<reference evidence="2 3" key="1">
    <citation type="submission" date="2023-11" db="EMBL/GenBank/DDBJ databases">
        <title>Halocaridina rubra genome assembly.</title>
        <authorList>
            <person name="Smith C."/>
        </authorList>
    </citation>
    <scope>NUCLEOTIDE SEQUENCE [LARGE SCALE GENOMIC DNA]</scope>
    <source>
        <strain evidence="2">EP-1</strain>
        <tissue evidence="2">Whole</tissue>
    </source>
</reference>
<organism evidence="2 3">
    <name type="scientific">Halocaridina rubra</name>
    <name type="common">Hawaiian red shrimp</name>
    <dbReference type="NCBI Taxonomy" id="373956"/>
    <lineage>
        <taxon>Eukaryota</taxon>
        <taxon>Metazoa</taxon>
        <taxon>Ecdysozoa</taxon>
        <taxon>Arthropoda</taxon>
        <taxon>Crustacea</taxon>
        <taxon>Multicrustacea</taxon>
        <taxon>Malacostraca</taxon>
        <taxon>Eumalacostraca</taxon>
        <taxon>Eucarida</taxon>
        <taxon>Decapoda</taxon>
        <taxon>Pleocyemata</taxon>
        <taxon>Caridea</taxon>
        <taxon>Atyoidea</taxon>
        <taxon>Atyidae</taxon>
        <taxon>Halocaridina</taxon>
    </lineage>
</organism>
<dbReference type="EMBL" id="JAXCGZ010004004">
    <property type="protein sequence ID" value="KAK7082475.1"/>
    <property type="molecule type" value="Genomic_DNA"/>
</dbReference>
<dbReference type="AlphaFoldDB" id="A0AAN8XQQ4"/>
<comment type="caution">
    <text evidence="2">The sequence shown here is derived from an EMBL/GenBank/DDBJ whole genome shotgun (WGS) entry which is preliminary data.</text>
</comment>
<proteinExistence type="predicted"/>
<feature type="compositionally biased region" description="Polar residues" evidence="1">
    <location>
        <begin position="1"/>
        <end position="14"/>
    </location>
</feature>
<gene>
    <name evidence="2" type="ORF">SK128_009373</name>
</gene>
<accession>A0AAN8XQQ4</accession>
<evidence type="ECO:0000313" key="3">
    <source>
        <dbReference type="Proteomes" id="UP001381693"/>
    </source>
</evidence>
<feature type="region of interest" description="Disordered" evidence="1">
    <location>
        <begin position="1"/>
        <end position="48"/>
    </location>
</feature>
<protein>
    <submittedName>
        <fullName evidence="2">Uncharacterized protein</fullName>
    </submittedName>
</protein>